<accession>A0AAW4WDV7</accession>
<comment type="caution">
    <text evidence="1">The sequence shown here is derived from an EMBL/GenBank/DDBJ whole genome shotgun (WGS) entry which is preliminary data.</text>
</comment>
<dbReference type="Gene3D" id="2.30.110.10">
    <property type="entry name" value="Electron Transport, Fmn-binding Protein, Chain A"/>
    <property type="match status" value="1"/>
</dbReference>
<protein>
    <submittedName>
        <fullName evidence="1">Pyridoxamine 5'-phosphate oxidase family protein</fullName>
    </submittedName>
</protein>
<dbReference type="AlphaFoldDB" id="A0AAW4WDV7"/>
<name>A0AAW4WDV7_9FIRM</name>
<dbReference type="EMBL" id="JAOQKI010000021">
    <property type="protein sequence ID" value="MCU6717946.1"/>
    <property type="molecule type" value="Genomic_DNA"/>
</dbReference>
<organism evidence="1 3">
    <name type="scientific">Roseburia amylophila</name>
    <dbReference type="NCBI Taxonomy" id="2981794"/>
    <lineage>
        <taxon>Bacteria</taxon>
        <taxon>Bacillati</taxon>
        <taxon>Bacillota</taxon>
        <taxon>Clostridia</taxon>
        <taxon>Lachnospirales</taxon>
        <taxon>Lachnospiraceae</taxon>
        <taxon>Roseburia</taxon>
    </lineage>
</organism>
<reference evidence="2 4" key="1">
    <citation type="journal article" date="2021" name="ISME Commun">
        <title>Automated analysis of genomic sequences facilitates high-throughput and comprehensive description of bacteria.</title>
        <authorList>
            <person name="Hitch T.C.A."/>
        </authorList>
    </citation>
    <scope>NUCLEOTIDE SEQUENCE [LARGE SCALE GENOMIC DNA]</scope>
    <source>
        <strain evidence="2 4">Sanger_19</strain>
    </source>
</reference>
<dbReference type="EMBL" id="JAJEQW010000013">
    <property type="protein sequence ID" value="MCC2242946.1"/>
    <property type="molecule type" value="Genomic_DNA"/>
</dbReference>
<dbReference type="PANTHER" id="PTHR34071:SF2">
    <property type="entry name" value="FLAVIN-NUCLEOTIDE-BINDING PROTEIN"/>
    <property type="match status" value="1"/>
</dbReference>
<reference evidence="2" key="3">
    <citation type="submission" date="2022-09" db="EMBL/GenBank/DDBJ databases">
        <authorList>
            <person name="Hitch T.C.A."/>
        </authorList>
    </citation>
    <scope>NUCLEOTIDE SEQUENCE</scope>
    <source>
        <strain evidence="2">Sanger_19</strain>
    </source>
</reference>
<evidence type="ECO:0000313" key="2">
    <source>
        <dbReference type="EMBL" id="MCU6717946.1"/>
    </source>
</evidence>
<sequence length="162" mass="18286">MTRREREVTDINEILKIMDACKIVHIGLVDGDQPYVLPMNYGYTYEAGKMVIYLHGAKKGYKYDLIEKNPKVCFEMECDVVPFEGKVACQYGNSYSCVVGKGKAVIVEDVNEKMQALSILMKCQTGGDFTFNEELVSIVNVIRIDVSEFSAKRRPVPEGLKK</sequence>
<evidence type="ECO:0000313" key="1">
    <source>
        <dbReference type="EMBL" id="MCC2242946.1"/>
    </source>
</evidence>
<dbReference type="RefSeq" id="WP_118087796.1">
    <property type="nucleotide sequence ID" value="NZ_JAJEQW010000013.1"/>
</dbReference>
<dbReference type="Proteomes" id="UP001198893">
    <property type="component" value="Unassembled WGS sequence"/>
</dbReference>
<dbReference type="Pfam" id="PF12900">
    <property type="entry name" value="Pyridox_ox_2"/>
    <property type="match status" value="1"/>
</dbReference>
<evidence type="ECO:0000313" key="4">
    <source>
        <dbReference type="Proteomes" id="UP001209666"/>
    </source>
</evidence>
<dbReference type="InterPro" id="IPR012349">
    <property type="entry name" value="Split_barrel_FMN-bd"/>
</dbReference>
<dbReference type="Proteomes" id="UP001209666">
    <property type="component" value="Unassembled WGS sequence"/>
</dbReference>
<gene>
    <name evidence="1" type="ORF">LKD47_11630</name>
    <name evidence="2" type="ORF">OCV43_11790</name>
</gene>
<evidence type="ECO:0000313" key="3">
    <source>
        <dbReference type="Proteomes" id="UP001198893"/>
    </source>
</evidence>
<proteinExistence type="predicted"/>
<dbReference type="SUPFAM" id="SSF50475">
    <property type="entry name" value="FMN-binding split barrel"/>
    <property type="match status" value="1"/>
</dbReference>
<dbReference type="PANTHER" id="PTHR34071">
    <property type="entry name" value="5-NITROIMIDAZOLE ANTIBIOTICS RESISTANCE PROTEIN, NIMA-FAMILY-RELATED PROTEIN-RELATED"/>
    <property type="match status" value="1"/>
</dbReference>
<reference evidence="1" key="2">
    <citation type="submission" date="2021-10" db="EMBL/GenBank/DDBJ databases">
        <title>Anaerobic single-cell dispensing facilitates the cultivation of human gut bacteria.</title>
        <authorList>
            <person name="Afrizal A."/>
        </authorList>
    </citation>
    <scope>NUCLEOTIDE SEQUENCE</scope>
    <source>
        <strain evidence="1">CLA-AA-H204</strain>
    </source>
</reference>
<keyword evidence="4" id="KW-1185">Reference proteome</keyword>
<dbReference type="InterPro" id="IPR024747">
    <property type="entry name" value="Pyridox_Oxase-rel"/>
</dbReference>